<dbReference type="Proteomes" id="UP000664203">
    <property type="component" value="Unassembled WGS sequence"/>
</dbReference>
<evidence type="ECO:0000313" key="5">
    <source>
        <dbReference type="EMBL" id="CAF9943149.1"/>
    </source>
</evidence>
<feature type="compositionally biased region" description="Basic and acidic residues" evidence="2">
    <location>
        <begin position="994"/>
        <end position="1004"/>
    </location>
</feature>
<feature type="domain" description="Nephrocystin 3-like N-terminal" evidence="4">
    <location>
        <begin position="281"/>
        <end position="444"/>
    </location>
</feature>
<feature type="region of interest" description="Disordered" evidence="2">
    <location>
        <begin position="979"/>
        <end position="1168"/>
    </location>
</feature>
<feature type="compositionally biased region" description="Basic and acidic residues" evidence="2">
    <location>
        <begin position="1458"/>
        <end position="1468"/>
    </location>
</feature>
<dbReference type="InterPro" id="IPR056884">
    <property type="entry name" value="NPHP3-like_N"/>
</dbReference>
<protein>
    <recommendedName>
        <fullName evidence="7">NACHT domain-containing protein</fullName>
    </recommendedName>
</protein>
<feature type="compositionally biased region" description="Basic and acidic residues" evidence="2">
    <location>
        <begin position="1036"/>
        <end position="1048"/>
    </location>
</feature>
<feature type="compositionally biased region" description="Acidic residues" evidence="2">
    <location>
        <begin position="1125"/>
        <end position="1160"/>
    </location>
</feature>
<feature type="region of interest" description="Disordered" evidence="2">
    <location>
        <begin position="1458"/>
        <end position="1487"/>
    </location>
</feature>
<gene>
    <name evidence="5" type="ORF">ALECFALPRED_010704</name>
</gene>
<feature type="compositionally biased region" description="Low complexity" evidence="2">
    <location>
        <begin position="1085"/>
        <end position="1095"/>
    </location>
</feature>
<feature type="compositionally biased region" description="Low complexity" evidence="2">
    <location>
        <begin position="1049"/>
        <end position="1073"/>
    </location>
</feature>
<organism evidence="5 6">
    <name type="scientific">Alectoria fallacina</name>
    <dbReference type="NCBI Taxonomy" id="1903189"/>
    <lineage>
        <taxon>Eukaryota</taxon>
        <taxon>Fungi</taxon>
        <taxon>Dikarya</taxon>
        <taxon>Ascomycota</taxon>
        <taxon>Pezizomycotina</taxon>
        <taxon>Lecanoromycetes</taxon>
        <taxon>OSLEUM clade</taxon>
        <taxon>Lecanoromycetidae</taxon>
        <taxon>Lecanorales</taxon>
        <taxon>Lecanorineae</taxon>
        <taxon>Parmeliaceae</taxon>
        <taxon>Alectoria</taxon>
    </lineage>
</organism>
<evidence type="ECO:0000313" key="6">
    <source>
        <dbReference type="Proteomes" id="UP000664203"/>
    </source>
</evidence>
<dbReference type="OrthoDB" id="21416at2759"/>
<evidence type="ECO:0000259" key="4">
    <source>
        <dbReference type="Pfam" id="PF24883"/>
    </source>
</evidence>
<evidence type="ECO:0000259" key="3">
    <source>
        <dbReference type="Pfam" id="PF24809"/>
    </source>
</evidence>
<feature type="domain" description="DUF7708" evidence="3">
    <location>
        <begin position="75"/>
        <end position="210"/>
    </location>
</feature>
<dbReference type="InterPro" id="IPR056125">
    <property type="entry name" value="DUF7708"/>
</dbReference>
<evidence type="ECO:0000256" key="2">
    <source>
        <dbReference type="SAM" id="MobiDB-lite"/>
    </source>
</evidence>
<dbReference type="Gene3D" id="3.40.50.300">
    <property type="entry name" value="P-loop containing nucleotide triphosphate hydrolases"/>
    <property type="match status" value="1"/>
</dbReference>
<name>A0A8H3J9I4_9LECA</name>
<reference evidence="5" key="1">
    <citation type="submission" date="2021-03" db="EMBL/GenBank/DDBJ databases">
        <authorList>
            <person name="Tagirdzhanova G."/>
        </authorList>
    </citation>
    <scope>NUCLEOTIDE SEQUENCE</scope>
</reference>
<accession>A0A8H3J9I4</accession>
<dbReference type="Pfam" id="PF24809">
    <property type="entry name" value="DUF7708"/>
    <property type="match status" value="1"/>
</dbReference>
<evidence type="ECO:0008006" key="7">
    <source>
        <dbReference type="Google" id="ProtNLM"/>
    </source>
</evidence>
<feature type="compositionally biased region" description="Basic and acidic residues" evidence="2">
    <location>
        <begin position="1017"/>
        <end position="1027"/>
    </location>
</feature>
<keyword evidence="1" id="KW-0677">Repeat</keyword>
<sequence length="1544" mass="176020">MVAIKELRTASAFQDAFYDYIRNLPEKKSKRSMLARMDLNNPPTPEDIQESLHQIETRHAQKPSVKIMKRVLGPVVAVLKDYYGVLDTLSQADQTPGCVLWAVLKVAIDGLSRFIDLIDKIKAEVLSLSAQLRRLTWYEELYGQSVDMQELLFSSYKNVFRFWCRVDKECSRCGLNTLLRASTSFSIKKLQAIVDDLKEDADQIDKLAGILEGQYAGTERMEASLERYENRKERDQGSAWRKQMQSDRIRSWLGSQIINESISHRHRNNLDITRHTTGSLTCEWLFKDSLFQDWIKGTSSKPILWLFAGPGSGKSVLCSHAVEYVRGLGDAQARCLHFYEFDNEHTAIVTARNLATQLFEQYWLLHQDIPDDLQITSQKSGADLINVFEFIRILVCKLPRVYIFLDGLDEECTMARWKEVIKIVEFVNLLAETSPNTVRVWYSSQDRPIIQQQLETHLLLNVKEQTRVAVDKHISLTVPGIRNPEVDQDTRTWILSELKKRADGNFLWASLMLKTIENEVSSFDEMELFIKEGLPKDLDAYYRRIVARYEKRERELASKIFSIITFARRRLRMSELREAIGIVSSENTKSLQNRNIPWRQAVEKVFAPLIQTQEDPENKGERFCYLFHSTVRDFLINNQNIFRQESTSPAILSISELTIAKACLLYLSQDRYSQLLTRQAEQWFTISKDNIKDHHLLTYSAKYWDKHFDHVEETPELRQRIKVFLTSMNFQSTIQLQSLFVQGHFDVYTLDRCSPNHKFTKRVFPKWFASHETDDCSPFSKNYRSYISEWHNLLDCANCQEPRCYPHSAVKQFKGELDRCLWGALGPRNFLSFNPGRYKSFMLCDEDDIEPGKMPYHEAISQDGSKVVVFRPSDESADSADFTFHQKTWSLPNRGMPSLLRVNTTISTNLDRKQWADAAIKLTSLTPNLAFLRLGSQIFSVSGNGGYSAIDSLDITPEHSTACFQDITSRGSLLVVASRRKMPTMDQPRGRKPTKPDQSSEKSIPDSTLGGDLANAECRHCSREPSKSNHASDTSPAKRDDSSDKNGSDSDSSSPSDEISEWNSAEESWSEGSTEVDELGNPLTSSDESSSNSSEADADSDNESETHQDDAASDTAVNSYGQLYDESDSDGGDVDFDSGFEDESYDGDYESDWSDDNNQDEDLHFDSDDEDRLARRMAYSRLDRKRDAKVQQGVLVIYDTSSSPPTQVFQFVQPLPIMLYDSPPAIHPTKPLVVWPLCGGDVLFADFEGKSYFIRRARTTTRRSMSPYSLMPYERPSLIQDYLLTSQQARHVFMKCHFSPCSKYLHIASLEAQQIKQSRSEVKAGTKPRLALSAFISTHRLSTRKTTRSPPSLIHRVKIILGSTASLHPTRMPLEVTWAEKEVYLSSSSDSNLLTLLRVDLFPPAKELADCEYNAVSVPKLPILLPESARLRSVHYYPPQPSTTQALILIGSWACKPDSDKDNQKPAPEDTPNENDTVQGLPETVSPPIGFYVDVEKDLGGWGASNAEEEIAKDKDKGQLKQKMEIFAAEDDCDIEHYFFTKRR</sequence>
<comment type="caution">
    <text evidence="5">The sequence shown here is derived from an EMBL/GenBank/DDBJ whole genome shotgun (WGS) entry which is preliminary data.</text>
</comment>
<dbReference type="PANTHER" id="PTHR10039">
    <property type="entry name" value="AMELOGENIN"/>
    <property type="match status" value="1"/>
</dbReference>
<evidence type="ECO:0000256" key="1">
    <source>
        <dbReference type="ARBA" id="ARBA00022737"/>
    </source>
</evidence>
<dbReference type="Pfam" id="PF24883">
    <property type="entry name" value="NPHP3_N"/>
    <property type="match status" value="1"/>
</dbReference>
<dbReference type="EMBL" id="CAJPDR010000906">
    <property type="protein sequence ID" value="CAF9943149.1"/>
    <property type="molecule type" value="Genomic_DNA"/>
</dbReference>
<proteinExistence type="predicted"/>
<dbReference type="PANTHER" id="PTHR10039:SF14">
    <property type="entry name" value="NACHT DOMAIN-CONTAINING PROTEIN"/>
    <property type="match status" value="1"/>
</dbReference>
<dbReference type="InterPro" id="IPR027417">
    <property type="entry name" value="P-loop_NTPase"/>
</dbReference>
<keyword evidence="6" id="KW-1185">Reference proteome</keyword>
<dbReference type="SUPFAM" id="SSF52540">
    <property type="entry name" value="P-loop containing nucleoside triphosphate hydrolases"/>
    <property type="match status" value="1"/>
</dbReference>